<accession>A0ABR7KXB4</accession>
<evidence type="ECO:0000313" key="2">
    <source>
        <dbReference type="Proteomes" id="UP000652755"/>
    </source>
</evidence>
<sequence>MKRYTFKFAVTSEERRSQSKSATDGADTLLLSNTEVLKDTAERRAAETD</sequence>
<reference evidence="1 2" key="1">
    <citation type="submission" date="2020-08" db="EMBL/GenBank/DDBJ databases">
        <authorList>
            <person name="Sun Q."/>
            <person name="Inoue M."/>
        </authorList>
    </citation>
    <scope>NUCLEOTIDE SEQUENCE [LARGE SCALE GENOMIC DNA]</scope>
    <source>
        <strain evidence="1 2">CCM 8938</strain>
    </source>
</reference>
<comment type="caution">
    <text evidence="1">The sequence shown here is derived from an EMBL/GenBank/DDBJ whole genome shotgun (WGS) entry which is preliminary data.</text>
</comment>
<gene>
    <name evidence="1" type="ORF">H7U22_20195</name>
</gene>
<dbReference type="Proteomes" id="UP000652755">
    <property type="component" value="Unassembled WGS sequence"/>
</dbReference>
<keyword evidence="2" id="KW-1185">Reference proteome</keyword>
<protein>
    <submittedName>
        <fullName evidence="1">Uncharacterized protein</fullName>
    </submittedName>
</protein>
<name>A0ABR7KXB4_9SPHI</name>
<evidence type="ECO:0000313" key="1">
    <source>
        <dbReference type="EMBL" id="MBC6112751.1"/>
    </source>
</evidence>
<organism evidence="1 2">
    <name type="scientific">Pedobacter fastidiosus</name>
    <dbReference type="NCBI Taxonomy" id="2765361"/>
    <lineage>
        <taxon>Bacteria</taxon>
        <taxon>Pseudomonadati</taxon>
        <taxon>Bacteroidota</taxon>
        <taxon>Sphingobacteriia</taxon>
        <taxon>Sphingobacteriales</taxon>
        <taxon>Sphingobacteriaceae</taxon>
        <taxon>Pedobacter</taxon>
    </lineage>
</organism>
<proteinExistence type="predicted"/>
<dbReference type="RefSeq" id="WP_187073167.1">
    <property type="nucleotide sequence ID" value="NZ_JACRYL010000026.1"/>
</dbReference>
<dbReference type="EMBL" id="JACRYL010000026">
    <property type="protein sequence ID" value="MBC6112751.1"/>
    <property type="molecule type" value="Genomic_DNA"/>
</dbReference>